<evidence type="ECO:0000256" key="4">
    <source>
        <dbReference type="RuleBase" id="RU003465"/>
    </source>
</evidence>
<accession>A0A9W7YDJ8</accession>
<feature type="compositionally biased region" description="Gly residues" evidence="5">
    <location>
        <begin position="25"/>
        <end position="40"/>
    </location>
</feature>
<evidence type="ECO:0000256" key="2">
    <source>
        <dbReference type="ARBA" id="ARBA00022801"/>
    </source>
</evidence>
<evidence type="ECO:0000259" key="7">
    <source>
        <dbReference type="PROSITE" id="PS51746"/>
    </source>
</evidence>
<dbReference type="Proteomes" id="UP001143981">
    <property type="component" value="Unassembled WGS sequence"/>
</dbReference>
<evidence type="ECO:0000256" key="3">
    <source>
        <dbReference type="ARBA" id="ARBA00022912"/>
    </source>
</evidence>
<keyword evidence="6" id="KW-0812">Transmembrane</keyword>
<feature type="transmembrane region" description="Helical" evidence="6">
    <location>
        <begin position="75"/>
        <end position="94"/>
    </location>
</feature>
<reference evidence="8" key="1">
    <citation type="submission" date="2022-07" db="EMBL/GenBank/DDBJ databases">
        <title>Phylogenomic reconstructions and comparative analyses of Kickxellomycotina fungi.</title>
        <authorList>
            <person name="Reynolds N.K."/>
            <person name="Stajich J.E."/>
            <person name="Barry K."/>
            <person name="Grigoriev I.V."/>
            <person name="Crous P."/>
            <person name="Smith M.E."/>
        </authorList>
    </citation>
    <scope>NUCLEOTIDE SEQUENCE</scope>
    <source>
        <strain evidence="8">BCRC 34381</strain>
    </source>
</reference>
<dbReference type="SUPFAM" id="SSF81606">
    <property type="entry name" value="PP2C-like"/>
    <property type="match status" value="1"/>
</dbReference>
<gene>
    <name evidence="8" type="ORF">LPJ61_002687</name>
</gene>
<keyword evidence="2 4" id="KW-0378">Hydrolase</keyword>
<evidence type="ECO:0000256" key="6">
    <source>
        <dbReference type="SAM" id="Phobius"/>
    </source>
</evidence>
<evidence type="ECO:0000256" key="1">
    <source>
        <dbReference type="ARBA" id="ARBA00022723"/>
    </source>
</evidence>
<evidence type="ECO:0000313" key="9">
    <source>
        <dbReference type="Proteomes" id="UP001143981"/>
    </source>
</evidence>
<dbReference type="GO" id="GO:0004741">
    <property type="term" value="F:[pyruvate dehydrogenase (acetyl-transferring)]-phosphatase activity"/>
    <property type="evidence" value="ECO:0007669"/>
    <property type="project" value="TreeGrafter"/>
</dbReference>
<feature type="domain" description="PPM-type phosphatase" evidence="7">
    <location>
        <begin position="212"/>
        <end position="568"/>
    </location>
</feature>
<dbReference type="InterPro" id="IPR001932">
    <property type="entry name" value="PPM-type_phosphatase-like_dom"/>
</dbReference>
<proteinExistence type="inferred from homology"/>
<dbReference type="CDD" id="cd00143">
    <property type="entry name" value="PP2Cc"/>
    <property type="match status" value="1"/>
</dbReference>
<dbReference type="PANTHER" id="PTHR13832:SF792">
    <property type="entry name" value="GM14286P"/>
    <property type="match status" value="1"/>
</dbReference>
<evidence type="ECO:0000313" key="8">
    <source>
        <dbReference type="EMBL" id="KAJ1731117.1"/>
    </source>
</evidence>
<protein>
    <recommendedName>
        <fullName evidence="7">PPM-type phosphatase domain-containing protein</fullName>
    </recommendedName>
</protein>
<dbReference type="AlphaFoldDB" id="A0A9W7YDJ8"/>
<keyword evidence="1" id="KW-0479">Metal-binding</keyword>
<comment type="similarity">
    <text evidence="4">Belongs to the PP2C family.</text>
</comment>
<feature type="region of interest" description="Disordered" evidence="5">
    <location>
        <begin position="1"/>
        <end position="69"/>
    </location>
</feature>
<dbReference type="EMBL" id="JANBOI010000365">
    <property type="protein sequence ID" value="KAJ1731117.1"/>
    <property type="molecule type" value="Genomic_DNA"/>
</dbReference>
<dbReference type="PROSITE" id="PS51746">
    <property type="entry name" value="PPM_2"/>
    <property type="match status" value="1"/>
</dbReference>
<keyword evidence="6" id="KW-0472">Membrane</keyword>
<dbReference type="SMART" id="SM00332">
    <property type="entry name" value="PP2Cc"/>
    <property type="match status" value="1"/>
</dbReference>
<dbReference type="Gene3D" id="3.60.40.10">
    <property type="entry name" value="PPM-type phosphatase domain"/>
    <property type="match status" value="1"/>
</dbReference>
<dbReference type="Pfam" id="PF00481">
    <property type="entry name" value="PP2C"/>
    <property type="match status" value="1"/>
</dbReference>
<name>A0A9W7YDJ8_9FUNG</name>
<dbReference type="InterPro" id="IPR000222">
    <property type="entry name" value="PP2C_BS"/>
</dbReference>
<dbReference type="PANTHER" id="PTHR13832">
    <property type="entry name" value="PROTEIN PHOSPHATASE 2C"/>
    <property type="match status" value="1"/>
</dbReference>
<organism evidence="8 9">
    <name type="scientific">Coemansia biformis</name>
    <dbReference type="NCBI Taxonomy" id="1286918"/>
    <lineage>
        <taxon>Eukaryota</taxon>
        <taxon>Fungi</taxon>
        <taxon>Fungi incertae sedis</taxon>
        <taxon>Zoopagomycota</taxon>
        <taxon>Kickxellomycotina</taxon>
        <taxon>Kickxellomycetes</taxon>
        <taxon>Kickxellales</taxon>
        <taxon>Kickxellaceae</taxon>
        <taxon>Coemansia</taxon>
    </lineage>
</organism>
<dbReference type="InterPro" id="IPR015655">
    <property type="entry name" value="PP2C"/>
</dbReference>
<feature type="compositionally biased region" description="Low complexity" evidence="5">
    <location>
        <begin position="13"/>
        <end position="24"/>
    </location>
</feature>
<dbReference type="GO" id="GO:0046872">
    <property type="term" value="F:metal ion binding"/>
    <property type="evidence" value="ECO:0007669"/>
    <property type="project" value="UniProtKB-KW"/>
</dbReference>
<dbReference type="OrthoDB" id="420076at2759"/>
<dbReference type="InterPro" id="IPR036457">
    <property type="entry name" value="PPM-type-like_dom_sf"/>
</dbReference>
<evidence type="ECO:0000256" key="5">
    <source>
        <dbReference type="SAM" id="MobiDB-lite"/>
    </source>
</evidence>
<dbReference type="GO" id="GO:0005739">
    <property type="term" value="C:mitochondrion"/>
    <property type="evidence" value="ECO:0007669"/>
    <property type="project" value="TreeGrafter"/>
</dbReference>
<keyword evidence="9" id="KW-1185">Reference proteome</keyword>
<keyword evidence="3 4" id="KW-0904">Protein phosphatase</keyword>
<sequence length="571" mass="60934">MASSSVRQRNAAGTIGQRRSQSSQGGKGSQGSGDGDGGAGKPSTGEKPAKGSQAAGAKGGAGGDKAMPSGNKRSLTFAVGGVLTLMGVVGYTLLRQPGAGGSGRAPADTLAATGTMPVQTPLQSVEAKRASALKSLDGLSHEQRREKAKSLGMLTEEEVDAILHEKESSWCLNPPPPKRGGTIRLRVDTNQVSSNSPIEDYLAWAPLGPAAGAGETSTKDEASRYMFSVFDGHAGYMCAAQLSTRLGPMLNESLEVVGKLADSSKGKKATDVNSKELVKAVRDLAGSSRLEWDQVPLALTATFIRMDYDLVHGALAEFRRAQDVGRMDELLGPAVSGSCGLVAVVDTAASEVVVANTGDSRALLGVRLKDGRWKAVRLSEDQTGKNPREEARLIREHPGESPLVRGRVLGALMPTRAFGDCRYKWPLEAQQDLFPVLYSRGHRYATTPSDYATPPYVTAKPVIVKHQLSDSDKFIVIASDGLYDQLSDAEVVDTVAQWFEANAEEPGRHKESTLMTSDKNAATHLIRTALSTDRLGRRSDIVLRRLLAIPPPHSRRFRDDISVTIVTLNRD</sequence>
<keyword evidence="6" id="KW-1133">Transmembrane helix</keyword>
<dbReference type="PROSITE" id="PS01032">
    <property type="entry name" value="PPM_1"/>
    <property type="match status" value="1"/>
</dbReference>
<feature type="compositionally biased region" description="Low complexity" evidence="5">
    <location>
        <begin position="41"/>
        <end position="56"/>
    </location>
</feature>
<comment type="caution">
    <text evidence="8">The sequence shown here is derived from an EMBL/GenBank/DDBJ whole genome shotgun (WGS) entry which is preliminary data.</text>
</comment>